<feature type="transmembrane region" description="Helical" evidence="8">
    <location>
        <begin position="208"/>
        <end position="231"/>
    </location>
</feature>
<dbReference type="PROSITE" id="PS00216">
    <property type="entry name" value="SUGAR_TRANSPORT_1"/>
    <property type="match status" value="1"/>
</dbReference>
<reference evidence="10 11" key="1">
    <citation type="submission" date="2019-10" db="EMBL/GenBank/DDBJ databases">
        <title>Epibacterium sp. nov., isolated from seawater.</title>
        <authorList>
            <person name="Zhang X."/>
            <person name="Li N."/>
        </authorList>
    </citation>
    <scope>NUCLEOTIDE SEQUENCE [LARGE SCALE GENOMIC DNA]</scope>
    <source>
        <strain evidence="10 11">SM1979</strain>
    </source>
</reference>
<feature type="transmembrane region" description="Helical" evidence="8">
    <location>
        <begin position="366"/>
        <end position="387"/>
    </location>
</feature>
<evidence type="ECO:0000256" key="6">
    <source>
        <dbReference type="ARBA" id="ARBA00022989"/>
    </source>
</evidence>
<evidence type="ECO:0000313" key="10">
    <source>
        <dbReference type="EMBL" id="MQQ07681.1"/>
    </source>
</evidence>
<dbReference type="PANTHER" id="PTHR23502:SF132">
    <property type="entry name" value="POLYAMINE TRANSPORTER 2-RELATED"/>
    <property type="match status" value="1"/>
</dbReference>
<evidence type="ECO:0000256" key="4">
    <source>
        <dbReference type="ARBA" id="ARBA00022475"/>
    </source>
</evidence>
<dbReference type="EMBL" id="WIBF01000002">
    <property type="protein sequence ID" value="MQQ07681.1"/>
    <property type="molecule type" value="Genomic_DNA"/>
</dbReference>
<keyword evidence="7 8" id="KW-0472">Membrane</keyword>
<dbReference type="NCBIfam" id="TIGR00710">
    <property type="entry name" value="efflux_Bcr_CflA"/>
    <property type="match status" value="1"/>
</dbReference>
<name>A0A843Y9K8_9RHOB</name>
<feature type="transmembrane region" description="Helical" evidence="8">
    <location>
        <begin position="74"/>
        <end position="93"/>
    </location>
</feature>
<feature type="transmembrane region" description="Helical" evidence="8">
    <location>
        <begin position="12"/>
        <end position="31"/>
    </location>
</feature>
<keyword evidence="3 8" id="KW-0813">Transport</keyword>
<dbReference type="InterPro" id="IPR004812">
    <property type="entry name" value="Efflux_drug-R_Bcr/CmlA"/>
</dbReference>
<comment type="subcellular location">
    <subcellularLocation>
        <location evidence="8">Cell inner membrane</location>
        <topology evidence="8">Multi-pass membrane protein</topology>
    </subcellularLocation>
    <subcellularLocation>
        <location evidence="1">Cell membrane</location>
        <topology evidence="1">Multi-pass membrane protein</topology>
    </subcellularLocation>
</comment>
<evidence type="ECO:0000256" key="7">
    <source>
        <dbReference type="ARBA" id="ARBA00023136"/>
    </source>
</evidence>
<feature type="transmembrane region" description="Helical" evidence="8">
    <location>
        <begin position="159"/>
        <end position="178"/>
    </location>
</feature>
<dbReference type="CDD" id="cd17320">
    <property type="entry name" value="MFS_MdfA_MDR_like"/>
    <property type="match status" value="1"/>
</dbReference>
<organism evidence="10 11">
    <name type="scientific">Tritonibacter litoralis</name>
    <dbReference type="NCBI Taxonomy" id="2662264"/>
    <lineage>
        <taxon>Bacteria</taxon>
        <taxon>Pseudomonadati</taxon>
        <taxon>Pseudomonadota</taxon>
        <taxon>Alphaproteobacteria</taxon>
        <taxon>Rhodobacterales</taxon>
        <taxon>Paracoccaceae</taxon>
        <taxon>Tritonibacter</taxon>
    </lineage>
</organism>
<feature type="transmembrane region" description="Helical" evidence="8">
    <location>
        <begin position="243"/>
        <end position="261"/>
    </location>
</feature>
<keyword evidence="4" id="KW-1003">Cell membrane</keyword>
<evidence type="ECO:0000259" key="9">
    <source>
        <dbReference type="PROSITE" id="PS50850"/>
    </source>
</evidence>
<keyword evidence="6 8" id="KW-1133">Transmembrane helix</keyword>
<dbReference type="PANTHER" id="PTHR23502">
    <property type="entry name" value="MAJOR FACILITATOR SUPERFAMILY"/>
    <property type="match status" value="1"/>
</dbReference>
<evidence type="ECO:0000256" key="1">
    <source>
        <dbReference type="ARBA" id="ARBA00004651"/>
    </source>
</evidence>
<evidence type="ECO:0000256" key="8">
    <source>
        <dbReference type="RuleBase" id="RU365088"/>
    </source>
</evidence>
<protein>
    <recommendedName>
        <fullName evidence="8">Bcr/CflA family efflux transporter</fullName>
    </recommendedName>
</protein>
<keyword evidence="5 8" id="KW-0812">Transmembrane</keyword>
<evidence type="ECO:0000256" key="2">
    <source>
        <dbReference type="ARBA" id="ARBA00006236"/>
    </source>
</evidence>
<dbReference type="PROSITE" id="PS50850">
    <property type="entry name" value="MFS"/>
    <property type="match status" value="1"/>
</dbReference>
<evidence type="ECO:0000256" key="5">
    <source>
        <dbReference type="ARBA" id="ARBA00022692"/>
    </source>
</evidence>
<keyword evidence="8" id="KW-0997">Cell inner membrane</keyword>
<feature type="transmembrane region" description="Helical" evidence="8">
    <location>
        <begin position="131"/>
        <end position="153"/>
    </location>
</feature>
<feature type="transmembrane region" description="Helical" evidence="8">
    <location>
        <begin position="273"/>
        <end position="294"/>
    </location>
</feature>
<dbReference type="RefSeq" id="WP_153214606.1">
    <property type="nucleotide sequence ID" value="NZ_WIBF01000002.1"/>
</dbReference>
<feature type="transmembrane region" description="Helical" evidence="8">
    <location>
        <begin position="43"/>
        <end position="62"/>
    </location>
</feature>
<dbReference type="InterPro" id="IPR011701">
    <property type="entry name" value="MFS"/>
</dbReference>
<dbReference type="Pfam" id="PF07690">
    <property type="entry name" value="MFS_1"/>
    <property type="match status" value="1"/>
</dbReference>
<dbReference type="GO" id="GO:1990961">
    <property type="term" value="P:xenobiotic detoxification by transmembrane export across the plasma membrane"/>
    <property type="evidence" value="ECO:0007669"/>
    <property type="project" value="InterPro"/>
</dbReference>
<dbReference type="InterPro" id="IPR020846">
    <property type="entry name" value="MFS_dom"/>
</dbReference>
<feature type="transmembrane region" description="Helical" evidence="8">
    <location>
        <begin position="300"/>
        <end position="318"/>
    </location>
</feature>
<dbReference type="InterPro" id="IPR036259">
    <property type="entry name" value="MFS_trans_sf"/>
</dbReference>
<comment type="caution">
    <text evidence="10">The sequence shown here is derived from an EMBL/GenBank/DDBJ whole genome shotgun (WGS) entry which is preliminary data.</text>
</comment>
<comment type="similarity">
    <text evidence="2 8">Belongs to the major facilitator superfamily. Bcr/CmlA family.</text>
</comment>
<feature type="domain" description="Major facilitator superfamily (MFS) profile" evidence="9">
    <location>
        <begin position="8"/>
        <end position="394"/>
    </location>
</feature>
<dbReference type="InterPro" id="IPR005829">
    <property type="entry name" value="Sugar_transporter_CS"/>
</dbReference>
<dbReference type="Gene3D" id="1.20.1720.10">
    <property type="entry name" value="Multidrug resistance protein D"/>
    <property type="match status" value="1"/>
</dbReference>
<proteinExistence type="inferred from homology"/>
<gene>
    <name evidence="10" type="ORF">GFB49_04360</name>
</gene>
<evidence type="ECO:0000313" key="11">
    <source>
        <dbReference type="Proteomes" id="UP000444174"/>
    </source>
</evidence>
<accession>A0A843Y9K8</accession>
<dbReference type="GO" id="GO:0042910">
    <property type="term" value="F:xenobiotic transmembrane transporter activity"/>
    <property type="evidence" value="ECO:0007669"/>
    <property type="project" value="InterPro"/>
</dbReference>
<feature type="transmembrane region" description="Helical" evidence="8">
    <location>
        <begin position="99"/>
        <end position="119"/>
    </location>
</feature>
<dbReference type="SUPFAM" id="SSF103473">
    <property type="entry name" value="MFS general substrate transporter"/>
    <property type="match status" value="1"/>
</dbReference>
<sequence>MTAKTPAHVVTLILLTGIGALSMNMFIPSLPSMATYYEVDYRVMQLSISLYLGLSAVVQVVVGPVSDQMGRRPVMLWSLVAFMVMTVGCIFAPTALSFLIFRMGQAIVATTLAISRASIRDVHETDKAASQIAYVTMGMAIVPMISPALGGVIDRYLDWTANFWILLLLGAMVWLLAYRDFGETKSRSGMSLTQQFREYPELFRSPRFWGYSLACGLSSGTFFAYLGGAPFVGTEIYGLEADVLGLMMGAPAVGYFFGNYISGRFSQRFGINAMVLAGCIINLAGVGVSIALTLAGMESVYTFFGLMNFVGLGNGLSIPNATMGAISVRPKLAGSASGLAGAVMIGVGAVLSALAGRVLVEGSTSVPLLTIMLLTAAAGMLSILMVIRREQRLKLAL</sequence>
<feature type="transmembrane region" description="Helical" evidence="8">
    <location>
        <begin position="339"/>
        <end position="360"/>
    </location>
</feature>
<dbReference type="Proteomes" id="UP000444174">
    <property type="component" value="Unassembled WGS sequence"/>
</dbReference>
<evidence type="ECO:0000256" key="3">
    <source>
        <dbReference type="ARBA" id="ARBA00022448"/>
    </source>
</evidence>
<keyword evidence="11" id="KW-1185">Reference proteome</keyword>
<dbReference type="GO" id="GO:0005886">
    <property type="term" value="C:plasma membrane"/>
    <property type="evidence" value="ECO:0007669"/>
    <property type="project" value="UniProtKB-SubCell"/>
</dbReference>
<dbReference type="AlphaFoldDB" id="A0A843Y9K8"/>